<dbReference type="PANTHER" id="PTHR31973:SF195">
    <property type="entry name" value="MUDR FAMILY TRANSPOSASE"/>
    <property type="match status" value="1"/>
</dbReference>
<dbReference type="PANTHER" id="PTHR31973">
    <property type="entry name" value="POLYPROTEIN, PUTATIVE-RELATED"/>
    <property type="match status" value="1"/>
</dbReference>
<protein>
    <recommendedName>
        <fullName evidence="4">Transposase</fullName>
    </recommendedName>
</protein>
<evidence type="ECO:0008006" key="4">
    <source>
        <dbReference type="Google" id="ProtNLM"/>
    </source>
</evidence>
<reference evidence="2" key="1">
    <citation type="journal article" date="2023" name="Plant J.">
        <title>Genome sequences and population genomics provide insights into the demographic history, inbreeding, and mutation load of two 'living fossil' tree species of Dipteronia.</title>
        <authorList>
            <person name="Feng Y."/>
            <person name="Comes H.P."/>
            <person name="Chen J."/>
            <person name="Zhu S."/>
            <person name="Lu R."/>
            <person name="Zhang X."/>
            <person name="Li P."/>
            <person name="Qiu J."/>
            <person name="Olsen K.M."/>
            <person name="Qiu Y."/>
        </authorList>
    </citation>
    <scope>NUCLEOTIDE SEQUENCE</scope>
    <source>
        <strain evidence="2">KIB01</strain>
    </source>
</reference>
<evidence type="ECO:0000313" key="2">
    <source>
        <dbReference type="EMBL" id="KAK2653808.1"/>
    </source>
</evidence>
<proteinExistence type="predicted"/>
<evidence type="ECO:0000313" key="3">
    <source>
        <dbReference type="Proteomes" id="UP001280121"/>
    </source>
</evidence>
<dbReference type="EMBL" id="JANJYI010000004">
    <property type="protein sequence ID" value="KAK2653808.1"/>
    <property type="molecule type" value="Genomic_DNA"/>
</dbReference>
<feature type="compositionally biased region" description="Polar residues" evidence="1">
    <location>
        <begin position="1"/>
        <end position="17"/>
    </location>
</feature>
<accession>A0AAD9X6U4</accession>
<organism evidence="2 3">
    <name type="scientific">Dipteronia dyeriana</name>
    <dbReference type="NCBI Taxonomy" id="168575"/>
    <lineage>
        <taxon>Eukaryota</taxon>
        <taxon>Viridiplantae</taxon>
        <taxon>Streptophyta</taxon>
        <taxon>Embryophyta</taxon>
        <taxon>Tracheophyta</taxon>
        <taxon>Spermatophyta</taxon>
        <taxon>Magnoliopsida</taxon>
        <taxon>eudicotyledons</taxon>
        <taxon>Gunneridae</taxon>
        <taxon>Pentapetalae</taxon>
        <taxon>rosids</taxon>
        <taxon>malvids</taxon>
        <taxon>Sapindales</taxon>
        <taxon>Sapindaceae</taxon>
        <taxon>Hippocastanoideae</taxon>
        <taxon>Acereae</taxon>
        <taxon>Dipteronia</taxon>
    </lineage>
</organism>
<comment type="caution">
    <text evidence="2">The sequence shown here is derived from an EMBL/GenBank/DDBJ whole genome shotgun (WGS) entry which is preliminary data.</text>
</comment>
<evidence type="ECO:0000256" key="1">
    <source>
        <dbReference type="SAM" id="MobiDB-lite"/>
    </source>
</evidence>
<feature type="region of interest" description="Disordered" evidence="1">
    <location>
        <begin position="1"/>
        <end position="32"/>
    </location>
</feature>
<keyword evidence="3" id="KW-1185">Reference proteome</keyword>
<dbReference type="Proteomes" id="UP001280121">
    <property type="component" value="Unassembled WGS sequence"/>
</dbReference>
<gene>
    <name evidence="2" type="ORF">Ddye_013664</name>
</gene>
<name>A0AAD9X6U4_9ROSI</name>
<sequence>MISESINTSRGSVSLKTSDTEDESGGDVDGGKAEIVLGTGGRSYGWVLAWKSNRGTYWHVNAFVNEHTCERNDNYNVKFKRVDAVVIHDLFASKKRDPERIIRLKDIVSEMREHHGIHLSYNKAYKSKEQHFESEDFNSVIKPVICIDATHLKARTMGVLLVAVCKDGNEMIYPLAFGFFKL</sequence>
<dbReference type="AlphaFoldDB" id="A0AAD9X6U4"/>